<dbReference type="InterPro" id="IPR011701">
    <property type="entry name" value="MFS"/>
</dbReference>
<dbReference type="Pfam" id="PF07690">
    <property type="entry name" value="MFS_1"/>
    <property type="match status" value="1"/>
</dbReference>
<comment type="similarity">
    <text evidence="2">Belongs to the major facilitator superfamily. Metabolite:H+ Symporter (MHS) family (TC 2.A.1.6) family.</text>
</comment>
<evidence type="ECO:0000256" key="7">
    <source>
        <dbReference type="ARBA" id="ARBA00022989"/>
    </source>
</evidence>
<feature type="transmembrane region" description="Helical" evidence="9">
    <location>
        <begin position="329"/>
        <end position="349"/>
    </location>
</feature>
<dbReference type="EMBL" id="CP001157">
    <property type="protein sequence ID" value="ACO78678.1"/>
    <property type="molecule type" value="Genomic_DNA"/>
</dbReference>
<proteinExistence type="inferred from homology"/>
<dbReference type="eggNOG" id="COG0477">
    <property type="taxonomic scope" value="Bacteria"/>
</dbReference>
<evidence type="ECO:0000256" key="8">
    <source>
        <dbReference type="ARBA" id="ARBA00023136"/>
    </source>
</evidence>
<dbReference type="FunFam" id="1.20.1250.20:FF:000001">
    <property type="entry name" value="Dicarboxylate MFS transporter"/>
    <property type="match status" value="1"/>
</dbReference>
<gene>
    <name evidence="11" type="ordered locus">Avin_24940</name>
</gene>
<feature type="transmembrane region" description="Helical" evidence="9">
    <location>
        <begin position="272"/>
        <end position="292"/>
    </location>
</feature>
<dbReference type="SUPFAM" id="SSF103473">
    <property type="entry name" value="MFS general substrate transporter"/>
    <property type="match status" value="1"/>
</dbReference>
<dbReference type="PROSITE" id="PS00216">
    <property type="entry name" value="SUGAR_TRANSPORT_1"/>
    <property type="match status" value="1"/>
</dbReference>
<dbReference type="OrthoDB" id="3690818at2"/>
<keyword evidence="7 9" id="KW-1133">Transmembrane helix</keyword>
<dbReference type="CDD" id="cd17367">
    <property type="entry name" value="MFS_KgtP"/>
    <property type="match status" value="1"/>
</dbReference>
<dbReference type="EnsemblBacteria" id="ACO78678">
    <property type="protein sequence ID" value="ACO78678"/>
    <property type="gene ID" value="Avin_24940"/>
</dbReference>
<evidence type="ECO:0000256" key="4">
    <source>
        <dbReference type="ARBA" id="ARBA00022475"/>
    </source>
</evidence>
<protein>
    <submittedName>
        <fullName evidence="11">Metabolite:proton symporter protein</fullName>
    </submittedName>
</protein>
<dbReference type="HOGENOM" id="CLU_001265_39_0_6"/>
<evidence type="ECO:0000256" key="9">
    <source>
        <dbReference type="SAM" id="Phobius"/>
    </source>
</evidence>
<keyword evidence="5 9" id="KW-0812">Transmembrane</keyword>
<dbReference type="InterPro" id="IPR020846">
    <property type="entry name" value="MFS_dom"/>
</dbReference>
<keyword evidence="6" id="KW-0769">Symport</keyword>
<dbReference type="RefSeq" id="WP_012701071.1">
    <property type="nucleotide sequence ID" value="NC_012560.1"/>
</dbReference>
<dbReference type="PANTHER" id="PTHR43528:SF5">
    <property type="entry name" value="PROLINE_BETAINE TRANSPORTER"/>
    <property type="match status" value="1"/>
</dbReference>
<keyword evidence="4" id="KW-1003">Cell membrane</keyword>
<accession>C1DIJ7</accession>
<evidence type="ECO:0000256" key="2">
    <source>
        <dbReference type="ARBA" id="ARBA00008240"/>
    </source>
</evidence>
<organism evidence="11 12">
    <name type="scientific">Azotobacter vinelandii (strain DJ / ATCC BAA-1303)</name>
    <dbReference type="NCBI Taxonomy" id="322710"/>
    <lineage>
        <taxon>Bacteria</taxon>
        <taxon>Pseudomonadati</taxon>
        <taxon>Pseudomonadota</taxon>
        <taxon>Gammaproteobacteria</taxon>
        <taxon>Pseudomonadales</taxon>
        <taxon>Pseudomonadaceae</taxon>
        <taxon>Azotobacter</taxon>
    </lineage>
</organism>
<feature type="domain" description="Major facilitator superfamily (MFS) profile" evidence="10">
    <location>
        <begin position="9"/>
        <end position="417"/>
    </location>
</feature>
<dbReference type="InterPro" id="IPR036259">
    <property type="entry name" value="MFS_trans_sf"/>
</dbReference>
<reference evidence="11 12" key="1">
    <citation type="journal article" date="2009" name="J. Bacteriol.">
        <title>Genome sequence of Azotobacter vinelandii, an obligate aerobe specialized to support diverse anaerobic metabolic processes.</title>
        <authorList>
            <person name="Setubal J.C."/>
            <person name="dos Santos P."/>
            <person name="Goldman B.S."/>
            <person name="Ertesvag H."/>
            <person name="Espin G."/>
            <person name="Rubio L.M."/>
            <person name="Valla S."/>
            <person name="Almeida N.F."/>
            <person name="Balasubramanian D."/>
            <person name="Cromes L."/>
            <person name="Curatti L."/>
            <person name="Du Z."/>
            <person name="Godsy E."/>
            <person name="Goodner B."/>
            <person name="Hellner-Burris K."/>
            <person name="Hernandez J.A."/>
            <person name="Houmiel K."/>
            <person name="Imperial J."/>
            <person name="Kennedy C."/>
            <person name="Larson T.J."/>
            <person name="Latreille P."/>
            <person name="Ligon L.S."/>
            <person name="Lu J."/>
            <person name="Maerk M."/>
            <person name="Miller N.M."/>
            <person name="Norton S."/>
            <person name="O'Carroll I.P."/>
            <person name="Paulsen I."/>
            <person name="Raulfs E.C."/>
            <person name="Roemer R."/>
            <person name="Rosser J."/>
            <person name="Segura D."/>
            <person name="Slater S."/>
            <person name="Stricklin S.L."/>
            <person name="Studholme D.J."/>
            <person name="Sun J."/>
            <person name="Viana C.J."/>
            <person name="Wallin E."/>
            <person name="Wang B."/>
            <person name="Wheeler C."/>
            <person name="Zhu H."/>
            <person name="Dean D.R."/>
            <person name="Dixon R."/>
            <person name="Wood D."/>
        </authorList>
    </citation>
    <scope>NUCLEOTIDE SEQUENCE [LARGE SCALE GENOMIC DNA]</scope>
    <source>
        <strain evidence="12">DJ / ATCC BAA-1303</strain>
    </source>
</reference>
<evidence type="ECO:0000313" key="12">
    <source>
        <dbReference type="Proteomes" id="UP000002424"/>
    </source>
</evidence>
<feature type="transmembrane region" description="Helical" evidence="9">
    <location>
        <begin position="81"/>
        <end position="102"/>
    </location>
</feature>
<comment type="subcellular location">
    <subcellularLocation>
        <location evidence="1">Cell membrane</location>
        <topology evidence="1">Multi-pass membrane protein</topology>
    </subcellularLocation>
</comment>
<feature type="transmembrane region" description="Helical" evidence="9">
    <location>
        <begin position="21"/>
        <end position="39"/>
    </location>
</feature>
<feature type="transmembrane region" description="Helical" evidence="9">
    <location>
        <begin position="182"/>
        <end position="201"/>
    </location>
</feature>
<dbReference type="AlphaFoldDB" id="C1DIJ7"/>
<evidence type="ECO:0000256" key="1">
    <source>
        <dbReference type="ARBA" id="ARBA00004651"/>
    </source>
</evidence>
<dbReference type="FunFam" id="1.20.1250.20:FF:000300">
    <property type="entry name" value="Dicarboxylate MFS transporter"/>
    <property type="match status" value="1"/>
</dbReference>
<dbReference type="PROSITE" id="PS00217">
    <property type="entry name" value="SUGAR_TRANSPORT_2"/>
    <property type="match status" value="1"/>
</dbReference>
<keyword evidence="3" id="KW-0813">Transport</keyword>
<feature type="transmembrane region" description="Helical" evidence="9">
    <location>
        <begin position="394"/>
        <end position="412"/>
    </location>
</feature>
<evidence type="ECO:0000256" key="3">
    <source>
        <dbReference type="ARBA" id="ARBA00022448"/>
    </source>
</evidence>
<evidence type="ECO:0000259" key="10">
    <source>
        <dbReference type="PROSITE" id="PS50850"/>
    </source>
</evidence>
<dbReference type="Gene3D" id="1.20.1250.20">
    <property type="entry name" value="MFS general substrate transporter like domains"/>
    <property type="match status" value="2"/>
</dbReference>
<name>C1DIJ7_AZOVD</name>
<keyword evidence="12" id="KW-1185">Reference proteome</keyword>
<evidence type="ECO:0000313" key="11">
    <source>
        <dbReference type="EMBL" id="ACO78678.1"/>
    </source>
</evidence>
<feature type="transmembrane region" description="Helical" evidence="9">
    <location>
        <begin position="299"/>
        <end position="317"/>
    </location>
</feature>
<feature type="transmembrane region" description="Helical" evidence="9">
    <location>
        <begin position="51"/>
        <end position="69"/>
    </location>
</feature>
<feature type="transmembrane region" description="Helical" evidence="9">
    <location>
        <begin position="234"/>
        <end position="252"/>
    </location>
</feature>
<feature type="transmembrane region" description="Helical" evidence="9">
    <location>
        <begin position="150"/>
        <end position="170"/>
    </location>
</feature>
<evidence type="ECO:0000256" key="6">
    <source>
        <dbReference type="ARBA" id="ARBA00022847"/>
    </source>
</evidence>
<dbReference type="GO" id="GO:0015293">
    <property type="term" value="F:symporter activity"/>
    <property type="evidence" value="ECO:0007669"/>
    <property type="project" value="UniProtKB-KW"/>
</dbReference>
<dbReference type="GeneID" id="88185659"/>
<dbReference type="STRING" id="322710.Avin_24940"/>
<dbReference type="InterPro" id="IPR005829">
    <property type="entry name" value="Sugar_transporter_CS"/>
</dbReference>
<evidence type="ECO:0000256" key="5">
    <source>
        <dbReference type="ARBA" id="ARBA00022692"/>
    </source>
</evidence>
<dbReference type="Proteomes" id="UP000002424">
    <property type="component" value="Chromosome"/>
</dbReference>
<dbReference type="InterPro" id="IPR051084">
    <property type="entry name" value="H+-coupled_symporters"/>
</dbReference>
<dbReference type="PROSITE" id="PS50850">
    <property type="entry name" value="MFS"/>
    <property type="match status" value="1"/>
</dbReference>
<dbReference type="GO" id="GO:0005886">
    <property type="term" value="C:plasma membrane"/>
    <property type="evidence" value="ECO:0007669"/>
    <property type="project" value="UniProtKB-SubCell"/>
</dbReference>
<dbReference type="KEGG" id="avn:Avin_24940"/>
<feature type="transmembrane region" description="Helical" evidence="9">
    <location>
        <begin position="108"/>
        <end position="129"/>
    </location>
</feature>
<dbReference type="PANTHER" id="PTHR43528">
    <property type="entry name" value="ALPHA-KETOGLUTARATE PERMEASE"/>
    <property type="match status" value="1"/>
</dbReference>
<feature type="transmembrane region" description="Helical" evidence="9">
    <location>
        <begin position="361"/>
        <end position="382"/>
    </location>
</feature>
<keyword evidence="8 9" id="KW-0472">Membrane</keyword>
<sequence>MTFSRRLRSIFSGSVGNLVEYFDWYVYAAFSFYFAPKFFPAGDQTAQLMNTAGIFALGFLVRPLGGWLLGSYADRRGRKAALLLSVALMCLGSLIIACLPGYDEIGVLAPVLLLVARLLQGISLGGEYGSSATYLSEMATPNRRGFYSSFQYVTIILGQLLALGLLIVLQRFVLTSEQLHDWGWRIPFLIGSGIAALAIWLRRNMQETDSFNDHRSGSARKSNLRELARHPREVGIVVALTAGGTLSFYTFTTYMQKYLVNTTGFSKDDATLISSLALLVFMVIQPIVGLLSDYVGRRLMLIAFGALATLFTVPILSALAVKQSMGVTLLWYIAALLITTGYTSINAIFKAELFPVHIRALGVGFPFAVTVSLFGGTAEYIALWLKSIGHESWFYYYVSACAAVSLIVALCMKDTKATSRMDAGHA</sequence>